<dbReference type="GO" id="GO:0016787">
    <property type="term" value="F:hydrolase activity"/>
    <property type="evidence" value="ECO:0007669"/>
    <property type="project" value="InterPro"/>
</dbReference>
<accession>A0A261RM43</accession>
<dbReference type="OrthoDB" id="9780884at2"/>
<keyword evidence="3" id="KW-1185">Reference proteome</keyword>
<gene>
    <name evidence="2" type="ORF">CAL26_00415</name>
</gene>
<evidence type="ECO:0000259" key="1">
    <source>
        <dbReference type="Pfam" id="PF00149"/>
    </source>
</evidence>
<organism evidence="2 3">
    <name type="scientific">Bordetella genomosp. 9</name>
    <dbReference type="NCBI Taxonomy" id="1416803"/>
    <lineage>
        <taxon>Bacteria</taxon>
        <taxon>Pseudomonadati</taxon>
        <taxon>Pseudomonadota</taxon>
        <taxon>Betaproteobacteria</taxon>
        <taxon>Burkholderiales</taxon>
        <taxon>Alcaligenaceae</taxon>
        <taxon>Bordetella</taxon>
    </lineage>
</organism>
<dbReference type="InterPro" id="IPR051918">
    <property type="entry name" value="STPP_CPPED1"/>
</dbReference>
<reference evidence="2" key="1">
    <citation type="submission" date="2017-05" db="EMBL/GenBank/DDBJ databases">
        <title>Complete and WGS of Bordetella genogroups.</title>
        <authorList>
            <person name="Spilker T."/>
            <person name="Lipuma J."/>
        </authorList>
    </citation>
    <scope>NUCLEOTIDE SEQUENCE</scope>
    <source>
        <strain evidence="2">AU21707</strain>
    </source>
</reference>
<dbReference type="EMBL" id="NEVJ01000001">
    <property type="protein sequence ID" value="OZI25867.1"/>
    <property type="molecule type" value="Genomic_DNA"/>
</dbReference>
<dbReference type="Proteomes" id="UP000216857">
    <property type="component" value="Unassembled WGS sequence"/>
</dbReference>
<sequence>MESMKTTLAHAGDRLFRFIVISDTHINQAEDKAAAFFPLNRLANGRARIAFAAARRYRPEFVLHVGDIVHPMPSHPGFDQACANYRELESAFDCPVYLTPGNHDIGDKPWPMAPVAQINPKYMAKYEAQFGRQWYTWQHGDCDFFVLNTSLLNAGLPQEQEQAAWFEQALAAAPDRKFLSLHYPPHVRDAHEPSHYDNLDEPARSWLLSLIERHGIEAVFCGHVHNLWYNQHGDTEFYLLPSTAFVRQDYSELQRVTPPGAEGGRQDVDKLGYFVVDVFERGHVARFVRLPAQAPDEGVSLADTLSDRTPLHIKTAPARGLAVDPGYPWAEDVAVPASGALDAFDHKIVRNDYPLFALCDMGIGTLRIPLSDLMRDTVRARFLELARIGLRAHLVLTAIPSSAQHELLRTLGEAVTVLEFVVAPARLRDLAPDLAGLAAALPHARLLISKLRSPADAAVDGLQYGHLIFHGWIAAECEEAAVLLRECLPTDTQAGLMFRARMSESPLQLAETLDGFTARTGIACGMLARLSTDNPALAQEDDAAACRQALEAAVAKRRHPELQVAIEGLVDFDRGYFLRRGLIDRSFNPRLAGAALKHLCALLESLDGGIDAARAASAGDGVSHIEFHTKDVRWTILIGRPGCAAWRQAATTTWSGGSHCWSLPDGEPVRDPEACDRFPQEAMALLFATPDNVAVADSA</sequence>
<dbReference type="InterPro" id="IPR004843">
    <property type="entry name" value="Calcineurin-like_PHP"/>
</dbReference>
<feature type="domain" description="Calcineurin-like phosphoesterase" evidence="1">
    <location>
        <begin position="16"/>
        <end position="226"/>
    </location>
</feature>
<dbReference type="PANTHER" id="PTHR43143:SF1">
    <property type="entry name" value="SERINE_THREONINE-PROTEIN PHOSPHATASE CPPED1"/>
    <property type="match status" value="1"/>
</dbReference>
<dbReference type="AlphaFoldDB" id="A0A261RM43"/>
<comment type="caution">
    <text evidence="2">The sequence shown here is derived from an EMBL/GenBank/DDBJ whole genome shotgun (WGS) entry which is preliminary data.</text>
</comment>
<proteinExistence type="predicted"/>
<protein>
    <recommendedName>
        <fullName evidence="1">Calcineurin-like phosphoesterase domain-containing protein</fullName>
    </recommendedName>
</protein>
<dbReference type="SUPFAM" id="SSF56300">
    <property type="entry name" value="Metallo-dependent phosphatases"/>
    <property type="match status" value="1"/>
</dbReference>
<dbReference type="Gene3D" id="3.60.21.10">
    <property type="match status" value="1"/>
</dbReference>
<evidence type="ECO:0000313" key="3">
    <source>
        <dbReference type="Proteomes" id="UP000216857"/>
    </source>
</evidence>
<dbReference type="PANTHER" id="PTHR43143">
    <property type="entry name" value="METALLOPHOSPHOESTERASE, CALCINEURIN SUPERFAMILY"/>
    <property type="match status" value="1"/>
</dbReference>
<dbReference type="InterPro" id="IPR029052">
    <property type="entry name" value="Metallo-depent_PP-like"/>
</dbReference>
<dbReference type="Pfam" id="PF00149">
    <property type="entry name" value="Metallophos"/>
    <property type="match status" value="1"/>
</dbReference>
<evidence type="ECO:0000313" key="2">
    <source>
        <dbReference type="EMBL" id="OZI25867.1"/>
    </source>
</evidence>
<name>A0A261RM43_9BORD</name>